<dbReference type="PANTHER" id="PTHR45339">
    <property type="entry name" value="HYBRID SIGNAL TRANSDUCTION HISTIDINE KINASE J"/>
    <property type="match status" value="1"/>
</dbReference>
<dbReference type="PROSITE" id="PS50110">
    <property type="entry name" value="RESPONSE_REGULATORY"/>
    <property type="match status" value="1"/>
</dbReference>
<dbReference type="CDD" id="cd17546">
    <property type="entry name" value="REC_hyHK_CKI1_RcsC-like"/>
    <property type="match status" value="1"/>
</dbReference>
<evidence type="ECO:0000313" key="13">
    <source>
        <dbReference type="Proteomes" id="UP001206595"/>
    </source>
</evidence>
<dbReference type="PIRSF" id="PIRSF002595">
    <property type="entry name" value="RR_SKN7"/>
    <property type="match status" value="1"/>
</dbReference>
<dbReference type="GO" id="GO:0043565">
    <property type="term" value="F:sequence-specific DNA binding"/>
    <property type="evidence" value="ECO:0007669"/>
    <property type="project" value="InterPro"/>
</dbReference>
<keyword evidence="2 9" id="KW-0597">Phosphoprotein</keyword>
<dbReference type="InterPro" id="IPR036388">
    <property type="entry name" value="WH-like_DNA-bd_sf"/>
</dbReference>
<dbReference type="InterPro" id="IPR000232">
    <property type="entry name" value="HSF_DNA-bd"/>
</dbReference>
<dbReference type="SMART" id="SM00448">
    <property type="entry name" value="REC"/>
    <property type="match status" value="1"/>
</dbReference>
<dbReference type="SUPFAM" id="SSF52172">
    <property type="entry name" value="CheY-like"/>
    <property type="match status" value="1"/>
</dbReference>
<feature type="modified residue" description="4-aspartylphosphate" evidence="9">
    <location>
        <position position="488"/>
    </location>
</feature>
<protein>
    <recommendedName>
        <fullName evidence="8">Transcription factor</fullName>
    </recommendedName>
</protein>
<accession>A0AAD5E623</accession>
<reference evidence="12" key="2">
    <citation type="journal article" date="2022" name="Proc. Natl. Acad. Sci. U.S.A.">
        <title>Diploid-dominant life cycles characterize the early evolution of Fungi.</title>
        <authorList>
            <person name="Amses K.R."/>
            <person name="Simmons D.R."/>
            <person name="Longcore J.E."/>
            <person name="Mondo S.J."/>
            <person name="Seto K."/>
            <person name="Jeronimo G.H."/>
            <person name="Bonds A.E."/>
            <person name="Quandt C.A."/>
            <person name="Davis W.J."/>
            <person name="Chang Y."/>
            <person name="Federici B.A."/>
            <person name="Kuo A."/>
            <person name="LaButti K."/>
            <person name="Pangilinan J."/>
            <person name="Andreopoulos W."/>
            <person name="Tritt A."/>
            <person name="Riley R."/>
            <person name="Hundley H."/>
            <person name="Johnson J."/>
            <person name="Lipzen A."/>
            <person name="Barry K."/>
            <person name="Lang B.F."/>
            <person name="Cuomo C.A."/>
            <person name="Buchler N.E."/>
            <person name="Grigoriev I.V."/>
            <person name="Spatafora J.W."/>
            <person name="Stajich J.E."/>
            <person name="James T.Y."/>
        </authorList>
    </citation>
    <scope>NUCLEOTIDE SEQUENCE</scope>
    <source>
        <strain evidence="12">AG</strain>
    </source>
</reference>
<evidence type="ECO:0000256" key="10">
    <source>
        <dbReference type="SAM" id="MobiDB-lite"/>
    </source>
</evidence>
<evidence type="ECO:0000256" key="2">
    <source>
        <dbReference type="ARBA" id="ARBA00022553"/>
    </source>
</evidence>
<dbReference type="InterPro" id="IPR036390">
    <property type="entry name" value="WH_DNA-bd_sf"/>
</dbReference>
<dbReference type="PROSITE" id="PS00434">
    <property type="entry name" value="HSF_DOMAIN"/>
    <property type="match status" value="1"/>
</dbReference>
<dbReference type="Gene3D" id="1.10.10.10">
    <property type="entry name" value="Winged helix-like DNA-binding domain superfamily/Winged helix DNA-binding domain"/>
    <property type="match status" value="1"/>
</dbReference>
<dbReference type="GO" id="GO:0006357">
    <property type="term" value="P:regulation of transcription by RNA polymerase II"/>
    <property type="evidence" value="ECO:0007669"/>
    <property type="project" value="UniProtKB-UniRule"/>
</dbReference>
<dbReference type="FunFam" id="1.10.10.10:FF:000027">
    <property type="entry name" value="Heat shock transcription factor 1"/>
    <property type="match status" value="1"/>
</dbReference>
<comment type="caution">
    <text evidence="12">The sequence shown here is derived from an EMBL/GenBank/DDBJ whole genome shotgun (WGS) entry which is preliminary data.</text>
</comment>
<dbReference type="RefSeq" id="XP_051443147.1">
    <property type="nucleotide sequence ID" value="XM_051584798.1"/>
</dbReference>
<evidence type="ECO:0000256" key="7">
    <source>
        <dbReference type="ARBA" id="ARBA00023242"/>
    </source>
</evidence>
<feature type="region of interest" description="Disordered" evidence="10">
    <location>
        <begin position="642"/>
        <end position="675"/>
    </location>
</feature>
<evidence type="ECO:0000256" key="4">
    <source>
        <dbReference type="ARBA" id="ARBA00023015"/>
    </source>
</evidence>
<evidence type="ECO:0000313" key="12">
    <source>
        <dbReference type="EMBL" id="KAI8578143.1"/>
    </source>
</evidence>
<dbReference type="InterPro" id="IPR001789">
    <property type="entry name" value="Sig_transdc_resp-reg_receiver"/>
</dbReference>
<gene>
    <name evidence="12" type="ORF">K450DRAFT_211819</name>
</gene>
<dbReference type="GeneID" id="75910148"/>
<evidence type="ECO:0000256" key="5">
    <source>
        <dbReference type="ARBA" id="ARBA00023125"/>
    </source>
</evidence>
<dbReference type="GO" id="GO:0005634">
    <property type="term" value="C:nucleus"/>
    <property type="evidence" value="ECO:0007669"/>
    <property type="project" value="UniProtKB-SubCell"/>
</dbReference>
<dbReference type="Gene3D" id="3.40.50.2300">
    <property type="match status" value="1"/>
</dbReference>
<evidence type="ECO:0000256" key="6">
    <source>
        <dbReference type="ARBA" id="ARBA00023163"/>
    </source>
</evidence>
<reference evidence="12" key="1">
    <citation type="submission" date="2021-06" db="EMBL/GenBank/DDBJ databases">
        <authorList>
            <consortium name="DOE Joint Genome Institute"/>
            <person name="Mondo S.J."/>
            <person name="Amses K.R."/>
            <person name="Simmons D.R."/>
            <person name="Longcore J.E."/>
            <person name="Seto K."/>
            <person name="Alves G.H."/>
            <person name="Bonds A.E."/>
            <person name="Quandt C.A."/>
            <person name="Davis W.J."/>
            <person name="Chang Y."/>
            <person name="Letcher P.M."/>
            <person name="Powell M.J."/>
            <person name="Kuo A."/>
            <person name="Labutti K."/>
            <person name="Pangilinan J."/>
            <person name="Andreopoulos W."/>
            <person name="Tritt A."/>
            <person name="Riley R."/>
            <person name="Hundley H."/>
            <person name="Johnson J."/>
            <person name="Lipzen A."/>
            <person name="Barry K."/>
            <person name="Berbee M.L."/>
            <person name="Buchler N.E."/>
            <person name="Grigoriev I.V."/>
            <person name="Spatafora J.W."/>
            <person name="Stajich J.E."/>
            <person name="James T.Y."/>
        </authorList>
    </citation>
    <scope>NUCLEOTIDE SEQUENCE</scope>
    <source>
        <strain evidence="12">AG</strain>
    </source>
</reference>
<evidence type="ECO:0000256" key="3">
    <source>
        <dbReference type="ARBA" id="ARBA00023012"/>
    </source>
</evidence>
<name>A0AAD5E623_UMBRA</name>
<evidence type="ECO:0000256" key="1">
    <source>
        <dbReference type="ARBA" id="ARBA00004123"/>
    </source>
</evidence>
<dbReference type="Pfam" id="PF00447">
    <property type="entry name" value="HSF_DNA-bind"/>
    <property type="match status" value="1"/>
</dbReference>
<organism evidence="12 13">
    <name type="scientific">Umbelopsis ramanniana AG</name>
    <dbReference type="NCBI Taxonomy" id="1314678"/>
    <lineage>
        <taxon>Eukaryota</taxon>
        <taxon>Fungi</taxon>
        <taxon>Fungi incertae sedis</taxon>
        <taxon>Mucoromycota</taxon>
        <taxon>Mucoromycotina</taxon>
        <taxon>Umbelopsidomycetes</taxon>
        <taxon>Umbelopsidales</taxon>
        <taxon>Umbelopsidaceae</taxon>
        <taxon>Umbelopsis</taxon>
    </lineage>
</organism>
<dbReference type="SUPFAM" id="SSF46785">
    <property type="entry name" value="Winged helix' DNA-binding domain"/>
    <property type="match status" value="1"/>
</dbReference>
<feature type="region of interest" description="Disordered" evidence="10">
    <location>
        <begin position="123"/>
        <end position="158"/>
    </location>
</feature>
<keyword evidence="5 8" id="KW-0238">DNA-binding</keyword>
<dbReference type="AlphaFoldDB" id="A0AAD5E623"/>
<dbReference type="Pfam" id="PF00072">
    <property type="entry name" value="Response_reg"/>
    <property type="match status" value="1"/>
</dbReference>
<dbReference type="Proteomes" id="UP001206595">
    <property type="component" value="Unassembled WGS sequence"/>
</dbReference>
<keyword evidence="13" id="KW-1185">Reference proteome</keyword>
<keyword evidence="6 8" id="KW-0804">Transcription</keyword>
<evidence type="ECO:0000256" key="8">
    <source>
        <dbReference type="PIRNR" id="PIRNR002595"/>
    </source>
</evidence>
<dbReference type="FunFam" id="3.40.50.2300:FF:000212">
    <property type="entry name" value="Stress response regulator/HFS transcription factor"/>
    <property type="match status" value="1"/>
</dbReference>
<dbReference type="GO" id="GO:0000156">
    <property type="term" value="F:phosphorelay response regulator activity"/>
    <property type="evidence" value="ECO:0007669"/>
    <property type="project" value="InterPro"/>
</dbReference>
<dbReference type="EMBL" id="MU620932">
    <property type="protein sequence ID" value="KAI8578143.1"/>
    <property type="molecule type" value="Genomic_DNA"/>
</dbReference>
<dbReference type="InterPro" id="IPR014402">
    <property type="entry name" value="Sig_transdc_resp-reg_Skn7"/>
</dbReference>
<dbReference type="InterPro" id="IPR011006">
    <property type="entry name" value="CheY-like_superfamily"/>
</dbReference>
<feature type="domain" description="Response regulatory" evidence="11">
    <location>
        <begin position="439"/>
        <end position="553"/>
    </location>
</feature>
<feature type="compositionally biased region" description="Polar residues" evidence="10">
    <location>
        <begin position="132"/>
        <end position="158"/>
    </location>
</feature>
<feature type="compositionally biased region" description="Polar residues" evidence="10">
    <location>
        <begin position="298"/>
        <end position="307"/>
    </location>
</feature>
<feature type="compositionally biased region" description="Polar residues" evidence="10">
    <location>
        <begin position="644"/>
        <end position="658"/>
    </location>
</feature>
<dbReference type="PANTHER" id="PTHR45339:SF1">
    <property type="entry name" value="HYBRID SIGNAL TRANSDUCTION HISTIDINE KINASE J"/>
    <property type="match status" value="1"/>
</dbReference>
<feature type="region of interest" description="Disordered" evidence="10">
    <location>
        <begin position="590"/>
        <end position="612"/>
    </location>
</feature>
<dbReference type="GO" id="GO:0003700">
    <property type="term" value="F:DNA-binding transcription factor activity"/>
    <property type="evidence" value="ECO:0007669"/>
    <property type="project" value="UniProtKB-UniRule"/>
</dbReference>
<keyword evidence="4 8" id="KW-0805">Transcription regulation</keyword>
<sequence>MEDDNAFSNETSTSQNSSSGIPDFVKKLFRMLEDNSYSEIVTWGYNGDSFVVKEPNEFAKNILPKHFKHSNFASFVRQLNKYDFHKVRNADDGNKPYGDQAWEFRHPKFQYNKKEMLELIRRKVPAKGPKGNNATTSYNNDNTQSNTGLESSNGEDNQQELAGNWKVATQQIQTQVDYLQKLQNQMANYLQGVSKSYGVVLDEVLSFKKNMAAQDNLLHNLVQYMVHQEREREQTKRKRRIEGSGSSISQQIAALDAPFLPSAQAQKLIDSYSDLARASVQQMSSLSQRVQSLQQLSGWPSTSSDVPQLTGAEEGSSSQTSNEPPFSLPTSAAGTGSSNWASNVNVSQPPIEMMLPERGSSETINLGASAPRKTADGLTVVTVGHLAPKNTPPGTFGYPVLSSSNSGQETSVASTSGAGNGKVRVHRTTYVPGWSVPPRVLLVDDDSVFRNLSSKLLQVFGCTFDVAADGVEAMHKLGLEKYDIVLMDIVMPNLDGVSATRNIRQYDTMTPIISMTSNTTDSDILEYIGSGMTDVLPKPFSKQSLYDMLDKYCAHLKAIQRHHGIQQGQIPRSLGELGLPAIAMGQLSESALQDQSSKTDTNYAESSNSQNAGASSLPTGFFNFAQFPPQFTNFLGSLPLEQLQDGQSSNGQWQNTTSDEADGIDRSQKKRKTAM</sequence>
<comment type="subcellular location">
    <subcellularLocation>
        <location evidence="1 8">Nucleus</location>
    </subcellularLocation>
</comment>
<dbReference type="SMART" id="SM00415">
    <property type="entry name" value="HSF"/>
    <property type="match status" value="1"/>
</dbReference>
<keyword evidence="7 8" id="KW-0539">Nucleus</keyword>
<proteinExistence type="predicted"/>
<evidence type="ECO:0000256" key="9">
    <source>
        <dbReference type="PROSITE-ProRule" id="PRU00169"/>
    </source>
</evidence>
<evidence type="ECO:0000259" key="11">
    <source>
        <dbReference type="PROSITE" id="PS50110"/>
    </source>
</evidence>
<keyword evidence="3" id="KW-0902">Two-component regulatory system</keyword>
<dbReference type="PRINTS" id="PR00056">
    <property type="entry name" value="HSFDOMAIN"/>
</dbReference>
<feature type="compositionally biased region" description="Polar residues" evidence="10">
    <location>
        <begin position="315"/>
        <end position="344"/>
    </location>
</feature>
<feature type="region of interest" description="Disordered" evidence="10">
    <location>
        <begin position="296"/>
        <end position="344"/>
    </location>
</feature>